<dbReference type="AlphaFoldDB" id="A0A0A9CYU3"/>
<organism evidence="1">
    <name type="scientific">Arundo donax</name>
    <name type="common">Giant reed</name>
    <name type="synonym">Donax arundinaceus</name>
    <dbReference type="NCBI Taxonomy" id="35708"/>
    <lineage>
        <taxon>Eukaryota</taxon>
        <taxon>Viridiplantae</taxon>
        <taxon>Streptophyta</taxon>
        <taxon>Embryophyta</taxon>
        <taxon>Tracheophyta</taxon>
        <taxon>Spermatophyta</taxon>
        <taxon>Magnoliopsida</taxon>
        <taxon>Liliopsida</taxon>
        <taxon>Poales</taxon>
        <taxon>Poaceae</taxon>
        <taxon>PACMAD clade</taxon>
        <taxon>Arundinoideae</taxon>
        <taxon>Arundineae</taxon>
        <taxon>Arundo</taxon>
    </lineage>
</organism>
<protein>
    <submittedName>
        <fullName evidence="1">Uncharacterized protein</fullName>
    </submittedName>
</protein>
<dbReference type="EMBL" id="GBRH01216376">
    <property type="protein sequence ID" value="JAD81519.1"/>
    <property type="molecule type" value="Transcribed_RNA"/>
</dbReference>
<sequence length="159" mass="17865">MVLMLTCSTSRWRASRMAIIVTAWPGMRLESVRRRTLEPEILASTSATGELQQAASSLTATSWDDWGGGETSLQLAVVRRERGLGVGLALLLLMKLLQLRRFFLVSRDSSTCCSSLMKSMAPPMMEAWSPRLMYKAGVRERSTLRCSFICRRRLRSTAM</sequence>
<reference evidence="1" key="2">
    <citation type="journal article" date="2015" name="Data Brief">
        <title>Shoot transcriptome of the giant reed, Arundo donax.</title>
        <authorList>
            <person name="Barrero R.A."/>
            <person name="Guerrero F.D."/>
            <person name="Moolhuijzen P."/>
            <person name="Goolsby J.A."/>
            <person name="Tidwell J."/>
            <person name="Bellgard S.E."/>
            <person name="Bellgard M.I."/>
        </authorList>
    </citation>
    <scope>NUCLEOTIDE SEQUENCE</scope>
    <source>
        <tissue evidence="1">Shoot tissue taken approximately 20 cm above the soil surface</tissue>
    </source>
</reference>
<name>A0A0A9CYU3_ARUDO</name>
<proteinExistence type="predicted"/>
<accession>A0A0A9CYU3</accession>
<reference evidence="1" key="1">
    <citation type="submission" date="2014-09" db="EMBL/GenBank/DDBJ databases">
        <authorList>
            <person name="Magalhaes I.L.F."/>
            <person name="Oliveira U."/>
            <person name="Santos F.R."/>
            <person name="Vidigal T.H.D.A."/>
            <person name="Brescovit A.D."/>
            <person name="Santos A.J."/>
        </authorList>
    </citation>
    <scope>NUCLEOTIDE SEQUENCE</scope>
    <source>
        <tissue evidence="1">Shoot tissue taken approximately 20 cm above the soil surface</tissue>
    </source>
</reference>
<evidence type="ECO:0000313" key="1">
    <source>
        <dbReference type="EMBL" id="JAD81519.1"/>
    </source>
</evidence>